<dbReference type="PROSITE" id="PS50097">
    <property type="entry name" value="BTB"/>
    <property type="match status" value="1"/>
</dbReference>
<protein>
    <submittedName>
        <fullName evidence="4">Kelch like family member 30</fullName>
    </submittedName>
</protein>
<accession>A0A663EIU3</accession>
<keyword evidence="5" id="KW-1185">Reference proteome</keyword>
<dbReference type="Proteomes" id="UP000472275">
    <property type="component" value="Chromosome 10"/>
</dbReference>
<keyword evidence="1" id="KW-0880">Kelch repeat</keyword>
<dbReference type="AlphaFoldDB" id="A0A663EIU3"/>
<dbReference type="Ensembl" id="ENSACCT00020012335.1">
    <property type="protein sequence ID" value="ENSACCP00020011799.1"/>
    <property type="gene ID" value="ENSACCG00020008142.1"/>
</dbReference>
<evidence type="ECO:0000313" key="4">
    <source>
        <dbReference type="Ensembl" id="ENSACCP00020011799.1"/>
    </source>
</evidence>
<evidence type="ECO:0000313" key="5">
    <source>
        <dbReference type="Proteomes" id="UP000472275"/>
    </source>
</evidence>
<dbReference type="Gene3D" id="2.120.10.80">
    <property type="entry name" value="Kelch-type beta propeller"/>
    <property type="match status" value="1"/>
</dbReference>
<dbReference type="Gene3D" id="3.30.710.10">
    <property type="entry name" value="Potassium Channel Kv1.1, Chain A"/>
    <property type="match status" value="1"/>
</dbReference>
<dbReference type="Pfam" id="PF07707">
    <property type="entry name" value="BACK"/>
    <property type="match status" value="1"/>
</dbReference>
<feature type="domain" description="BTB" evidence="3">
    <location>
        <begin position="63"/>
        <end position="130"/>
    </location>
</feature>
<evidence type="ECO:0000259" key="3">
    <source>
        <dbReference type="PROSITE" id="PS50097"/>
    </source>
</evidence>
<evidence type="ECO:0000256" key="2">
    <source>
        <dbReference type="ARBA" id="ARBA00022737"/>
    </source>
</evidence>
<dbReference type="GeneTree" id="ENSGT00940000158597"/>
<reference evidence="4" key="1">
    <citation type="submission" date="2025-08" db="UniProtKB">
        <authorList>
            <consortium name="Ensembl"/>
        </authorList>
    </citation>
    <scope>IDENTIFICATION</scope>
</reference>
<dbReference type="PANTHER" id="PTHR24412:SF398">
    <property type="entry name" value="KELCH-LIKE PROTEIN 30"/>
    <property type="match status" value="1"/>
</dbReference>
<reference evidence="4" key="2">
    <citation type="submission" date="2025-09" db="UniProtKB">
        <authorList>
            <consortium name="Ensembl"/>
        </authorList>
    </citation>
    <scope>IDENTIFICATION</scope>
</reference>
<dbReference type="InterPro" id="IPR015915">
    <property type="entry name" value="Kelch-typ_b-propeller"/>
</dbReference>
<dbReference type="InterPro" id="IPR011333">
    <property type="entry name" value="SKP1/BTB/POZ_sf"/>
</dbReference>
<dbReference type="SMART" id="SM00612">
    <property type="entry name" value="Kelch"/>
    <property type="match status" value="3"/>
</dbReference>
<organism evidence="4 5">
    <name type="scientific">Aquila chrysaetos chrysaetos</name>
    <dbReference type="NCBI Taxonomy" id="223781"/>
    <lineage>
        <taxon>Eukaryota</taxon>
        <taxon>Metazoa</taxon>
        <taxon>Chordata</taxon>
        <taxon>Craniata</taxon>
        <taxon>Vertebrata</taxon>
        <taxon>Euteleostomi</taxon>
        <taxon>Archelosauria</taxon>
        <taxon>Archosauria</taxon>
        <taxon>Dinosauria</taxon>
        <taxon>Saurischia</taxon>
        <taxon>Theropoda</taxon>
        <taxon>Coelurosauria</taxon>
        <taxon>Aves</taxon>
        <taxon>Neognathae</taxon>
        <taxon>Neoaves</taxon>
        <taxon>Telluraves</taxon>
        <taxon>Accipitrimorphae</taxon>
        <taxon>Accipitriformes</taxon>
        <taxon>Accipitridae</taxon>
        <taxon>Accipitrinae</taxon>
        <taxon>Aquila</taxon>
    </lineage>
</organism>
<dbReference type="InterPro" id="IPR011705">
    <property type="entry name" value="BACK"/>
</dbReference>
<evidence type="ECO:0000256" key="1">
    <source>
        <dbReference type="ARBA" id="ARBA00022441"/>
    </source>
</evidence>
<dbReference type="PIRSF" id="PIRSF037037">
    <property type="entry name" value="Kelch-like_protein_gigaxonin"/>
    <property type="match status" value="1"/>
</dbReference>
<dbReference type="SMART" id="SM00875">
    <property type="entry name" value="BACK"/>
    <property type="match status" value="1"/>
</dbReference>
<dbReference type="InterPro" id="IPR017096">
    <property type="entry name" value="BTB-kelch_protein"/>
</dbReference>
<dbReference type="FunFam" id="1.25.40.420:FF:000001">
    <property type="entry name" value="Kelch-like family member 12"/>
    <property type="match status" value="1"/>
</dbReference>
<gene>
    <name evidence="4" type="primary">KLHL30</name>
</gene>
<dbReference type="SMART" id="SM00225">
    <property type="entry name" value="BTB"/>
    <property type="match status" value="1"/>
</dbReference>
<dbReference type="CDD" id="cd18259">
    <property type="entry name" value="BTB_POZ_KLHL30"/>
    <property type="match status" value="1"/>
</dbReference>
<name>A0A663EIU3_AQUCH</name>
<dbReference type="Gene3D" id="1.25.40.420">
    <property type="match status" value="1"/>
</dbReference>
<dbReference type="Pfam" id="PF00651">
    <property type="entry name" value="BTB"/>
    <property type="match status" value="1"/>
</dbReference>
<dbReference type="PANTHER" id="PTHR24412">
    <property type="entry name" value="KELCH PROTEIN"/>
    <property type="match status" value="1"/>
</dbReference>
<keyword evidence="2" id="KW-0677">Repeat</keyword>
<proteinExistence type="predicted"/>
<dbReference type="InterPro" id="IPR006652">
    <property type="entry name" value="Kelch_1"/>
</dbReference>
<sequence>MSLAFPGRDTLTTLHSGSVCWQGPAAIPSTMLRNVDDFDFCLPSHAQGVLEGLQRLRANPKLADVTLVAGGREFPCHRGVLALCSHYFHAMFSGDFAESIAARVELKEVDPGALEMLLDFAYTGKVTINQGNVEGLMRTSSQLHFPTIQKVCSRYLRQQMDATNCLGICEFGESHGCPEVSSKAWSFLQENFEAVSLQEEFLQLSKERLATYLSNNLLQVQEEQSLAEAVLRWVRHDPGPRAQFLPELLELAHLVSLPDQYLQNLLATEPLVRDSDASKALVARCRAMGQSDASAQKNPLTPLQKLEEVLVVVGGHVLEEAEDEDRGLEMPSTPRNFAFYNPKSRQWMALPDFPDYNKWGFSLVALNNDVYVTGTTVDAVEVECYDPYNKSWCAISPALKYVSNFAAASCLGKLYLVGSCAVKYNALTLQCYNPVQDLWSVITSPFIPKYLSAPRCATLRGLIYLIGDNTKKVYVYNPEANIWQKVQLLHTLHENGGMVPLGDQLFVTGGHWKGMDGDYRVEMEVYDCAKDLWTREGSLPCLWLFHSSSSIFLDTSKWTEAFQGAHGW</sequence>
<dbReference type="CDD" id="cd18469">
    <property type="entry name" value="BACK_KLHL30"/>
    <property type="match status" value="1"/>
</dbReference>
<dbReference type="SUPFAM" id="SSF54695">
    <property type="entry name" value="POZ domain"/>
    <property type="match status" value="1"/>
</dbReference>
<dbReference type="InterPro" id="IPR030582">
    <property type="entry name" value="KLHL30_BACK"/>
</dbReference>
<dbReference type="InterPro" id="IPR000210">
    <property type="entry name" value="BTB/POZ_dom"/>
</dbReference>
<dbReference type="SUPFAM" id="SSF117281">
    <property type="entry name" value="Kelch motif"/>
    <property type="match status" value="1"/>
</dbReference>